<reference evidence="3" key="1">
    <citation type="journal article" date="2019" name="Int. J. Syst. Evol. Microbiol.">
        <title>The Global Catalogue of Microorganisms (GCM) 10K type strain sequencing project: providing services to taxonomists for standard genome sequencing and annotation.</title>
        <authorList>
            <consortium name="The Broad Institute Genomics Platform"/>
            <consortium name="The Broad Institute Genome Sequencing Center for Infectious Disease"/>
            <person name="Wu L."/>
            <person name="Ma J."/>
        </authorList>
    </citation>
    <scope>NUCLEOTIDE SEQUENCE [LARGE SCALE GENOMIC DNA]</scope>
    <source>
        <strain evidence="3">CECT 8979</strain>
    </source>
</reference>
<evidence type="ECO:0000313" key="3">
    <source>
        <dbReference type="Proteomes" id="UP001595812"/>
    </source>
</evidence>
<sequence length="294" mass="34227">MRQNIKIIGVVAFVFMFCFQTEAQLTDLARLEYSFIPKRKSEDQYTRLRALINYPIEIKNDSYLIIGGEYNHIILNFDDKYNFETAPLETLHIIDFSVGYTFKMSEYWRFGAKINPRIASTLTKSISADDLFLNGGVYFIKDRTEATDIKRPYRIILGLTYNTTVGLPIPLPFVSYFRNINDRWSFTLGVPKMNLKRSVTENQNIQAFIALDGYYAHIQEPSTLNGRPVDHISLSVAVGGLGYEYQFTKHLVAYSYFGYTFRLNNVFRNKDREEIFKLDDVNAFYLRTGLKFKI</sequence>
<dbReference type="Pfam" id="PF19783">
    <property type="entry name" value="DUF6268"/>
    <property type="match status" value="1"/>
</dbReference>
<dbReference type="RefSeq" id="WP_386102315.1">
    <property type="nucleotide sequence ID" value="NZ_JBHSAT010000023.1"/>
</dbReference>
<keyword evidence="3" id="KW-1185">Reference proteome</keyword>
<evidence type="ECO:0000259" key="1">
    <source>
        <dbReference type="Pfam" id="PF19783"/>
    </source>
</evidence>
<protein>
    <submittedName>
        <fullName evidence="2">DUF6268 family outer membrane beta-barrel protein</fullName>
    </submittedName>
</protein>
<dbReference type="EMBL" id="JBHSAT010000023">
    <property type="protein sequence ID" value="MFC3878273.1"/>
    <property type="molecule type" value="Genomic_DNA"/>
</dbReference>
<feature type="domain" description="DUF6268" evidence="1">
    <location>
        <begin position="47"/>
        <end position="293"/>
    </location>
</feature>
<dbReference type="Proteomes" id="UP001595812">
    <property type="component" value="Unassembled WGS sequence"/>
</dbReference>
<gene>
    <name evidence="2" type="ORF">ACFOSX_13620</name>
</gene>
<name>A0ABV8AJZ2_9FLAO</name>
<comment type="caution">
    <text evidence="2">The sequence shown here is derived from an EMBL/GenBank/DDBJ whole genome shotgun (WGS) entry which is preliminary data.</text>
</comment>
<evidence type="ECO:0000313" key="2">
    <source>
        <dbReference type="EMBL" id="MFC3878273.1"/>
    </source>
</evidence>
<proteinExistence type="predicted"/>
<accession>A0ABV8AJZ2</accession>
<organism evidence="2 3">
    <name type="scientific">Winogradskyella maritima</name>
    <dbReference type="NCBI Taxonomy" id="1517766"/>
    <lineage>
        <taxon>Bacteria</taxon>
        <taxon>Pseudomonadati</taxon>
        <taxon>Bacteroidota</taxon>
        <taxon>Flavobacteriia</taxon>
        <taxon>Flavobacteriales</taxon>
        <taxon>Flavobacteriaceae</taxon>
        <taxon>Winogradskyella</taxon>
    </lineage>
</organism>
<dbReference type="InterPro" id="IPR046235">
    <property type="entry name" value="DUF6268"/>
</dbReference>